<dbReference type="Pfam" id="PF01042">
    <property type="entry name" value="Ribonuc_L-PSP"/>
    <property type="match status" value="1"/>
</dbReference>
<dbReference type="Proteomes" id="UP000429232">
    <property type="component" value="Chromosome"/>
</dbReference>
<dbReference type="SUPFAM" id="SSF55298">
    <property type="entry name" value="YjgF-like"/>
    <property type="match status" value="1"/>
</dbReference>
<protein>
    <submittedName>
        <fullName evidence="2">RidA family protein</fullName>
    </submittedName>
</protein>
<gene>
    <name evidence="2" type="ORF">GO620_003155</name>
</gene>
<organism evidence="2 3">
    <name type="scientific">Mucilaginibacter ginkgonis</name>
    <dbReference type="NCBI Taxonomy" id="2682091"/>
    <lineage>
        <taxon>Bacteria</taxon>
        <taxon>Pseudomonadati</taxon>
        <taxon>Bacteroidota</taxon>
        <taxon>Sphingobacteriia</taxon>
        <taxon>Sphingobacteriales</taxon>
        <taxon>Sphingobacteriaceae</taxon>
        <taxon>Mucilaginibacter</taxon>
    </lineage>
</organism>
<dbReference type="CDD" id="cd00448">
    <property type="entry name" value="YjgF_YER057c_UK114_family"/>
    <property type="match status" value="1"/>
</dbReference>
<keyword evidence="3" id="KW-1185">Reference proteome</keyword>
<dbReference type="EMBL" id="CP066775">
    <property type="protein sequence ID" value="QQL50468.1"/>
    <property type="molecule type" value="Genomic_DNA"/>
</dbReference>
<evidence type="ECO:0000256" key="1">
    <source>
        <dbReference type="ARBA" id="ARBA00010552"/>
    </source>
</evidence>
<accession>A0A6I4INW7</accession>
<sequence length="130" mass="14417">MELNKISPWAWQDNFGYSQAIEVKQSEGTLYCSGQTAMTADGQPFNGTMEEQIALSLDNLKTVIEKAGYEIKNLVRLNIYTTSIPETFAAWGTLAGWLQKHGSVPTSTLLEVKALAFPELKIEFEATVIK</sequence>
<reference evidence="2 3" key="1">
    <citation type="submission" date="2020-12" db="EMBL/GenBank/DDBJ databases">
        <title>HMF7856_wgs.fasta genome submission.</title>
        <authorList>
            <person name="Kang H."/>
            <person name="Kim H."/>
            <person name="Joh K."/>
        </authorList>
    </citation>
    <scope>NUCLEOTIDE SEQUENCE [LARGE SCALE GENOMIC DNA]</scope>
    <source>
        <strain evidence="2 3">HMF7856</strain>
    </source>
</reference>
<name>A0A6I4INW7_9SPHI</name>
<dbReference type="GO" id="GO:0019239">
    <property type="term" value="F:deaminase activity"/>
    <property type="evidence" value="ECO:0007669"/>
    <property type="project" value="TreeGrafter"/>
</dbReference>
<proteinExistence type="inferred from homology"/>
<dbReference type="PANTHER" id="PTHR11803:SF58">
    <property type="entry name" value="PROTEIN HMF1-RELATED"/>
    <property type="match status" value="1"/>
</dbReference>
<comment type="similarity">
    <text evidence="1">Belongs to the RutC family.</text>
</comment>
<dbReference type="GO" id="GO:0005829">
    <property type="term" value="C:cytosol"/>
    <property type="evidence" value="ECO:0007669"/>
    <property type="project" value="TreeGrafter"/>
</dbReference>
<dbReference type="AlphaFoldDB" id="A0A6I4INW7"/>
<dbReference type="PANTHER" id="PTHR11803">
    <property type="entry name" value="2-IMINOBUTANOATE/2-IMINOPROPANOATE DEAMINASE RIDA"/>
    <property type="match status" value="1"/>
</dbReference>
<dbReference type="InterPro" id="IPR006175">
    <property type="entry name" value="YjgF/YER057c/UK114"/>
</dbReference>
<evidence type="ECO:0000313" key="3">
    <source>
        <dbReference type="Proteomes" id="UP000429232"/>
    </source>
</evidence>
<dbReference type="Gene3D" id="3.30.1330.40">
    <property type="entry name" value="RutC-like"/>
    <property type="match status" value="1"/>
</dbReference>
<dbReference type="RefSeq" id="WP_157526291.1">
    <property type="nucleotide sequence ID" value="NZ_CP066775.1"/>
</dbReference>
<evidence type="ECO:0000313" key="2">
    <source>
        <dbReference type="EMBL" id="QQL50468.1"/>
    </source>
</evidence>
<dbReference type="KEGG" id="mgik:GO620_003155"/>
<dbReference type="InterPro" id="IPR035959">
    <property type="entry name" value="RutC-like_sf"/>
</dbReference>